<dbReference type="PANTHER" id="PTHR45671:SF10">
    <property type="entry name" value="SOLUTE CARRIER FAMILY 25 MEMBER 3"/>
    <property type="match status" value="1"/>
</dbReference>
<dbReference type="FunFam" id="1.50.40.10:FF:000094">
    <property type="entry name" value="Phosphate carrier protein, mitochondrial"/>
    <property type="match status" value="1"/>
</dbReference>
<comment type="subcellular location">
    <subcellularLocation>
        <location evidence="1">Mitochondrion inner membrane</location>
        <topology evidence="1">Multi-pass membrane protein</topology>
    </subcellularLocation>
</comment>
<reference evidence="12 13" key="1">
    <citation type="journal article" date="2019" name="Genome Biol. Evol.">
        <title>The Rhododendron genome and chromosomal organization provide insight into shared whole-genome duplications across the heath family (Ericaceae).</title>
        <authorList>
            <person name="Soza V.L."/>
            <person name="Lindsley D."/>
            <person name="Waalkes A."/>
            <person name="Ramage E."/>
            <person name="Patwardhan R.P."/>
            <person name="Burton J.N."/>
            <person name="Adey A."/>
            <person name="Kumar A."/>
            <person name="Qiu R."/>
            <person name="Shendure J."/>
            <person name="Hall B."/>
        </authorList>
    </citation>
    <scope>NUCLEOTIDE SEQUENCE [LARGE SCALE GENOMIC DNA]</scope>
    <source>
        <strain evidence="12">RSF 1966-606</strain>
    </source>
</reference>
<keyword evidence="4 10" id="KW-0812">Transmembrane</keyword>
<keyword evidence="5" id="KW-0677">Repeat</keyword>
<dbReference type="PANTHER" id="PTHR45671">
    <property type="entry name" value="SOLUTE CARRIER FAMILY 25 (MITOCHONDRIAL CARRIER PHOSPHATE CARRIER), MEMBER 3, LIKE-RELATED-RELATED"/>
    <property type="match status" value="1"/>
</dbReference>
<evidence type="ECO:0000256" key="3">
    <source>
        <dbReference type="ARBA" id="ARBA00022448"/>
    </source>
</evidence>
<keyword evidence="9 10" id="KW-0472">Membrane</keyword>
<keyword evidence="6" id="KW-0999">Mitochondrion inner membrane</keyword>
<dbReference type="GO" id="GO:0005743">
    <property type="term" value="C:mitochondrial inner membrane"/>
    <property type="evidence" value="ECO:0007669"/>
    <property type="project" value="UniProtKB-SubCell"/>
</dbReference>
<organism evidence="12 13">
    <name type="scientific">Rhododendron williamsianum</name>
    <dbReference type="NCBI Taxonomy" id="262921"/>
    <lineage>
        <taxon>Eukaryota</taxon>
        <taxon>Viridiplantae</taxon>
        <taxon>Streptophyta</taxon>
        <taxon>Embryophyta</taxon>
        <taxon>Tracheophyta</taxon>
        <taxon>Spermatophyta</taxon>
        <taxon>Magnoliopsida</taxon>
        <taxon>eudicotyledons</taxon>
        <taxon>Gunneridae</taxon>
        <taxon>Pentapetalae</taxon>
        <taxon>asterids</taxon>
        <taxon>Ericales</taxon>
        <taxon>Ericaceae</taxon>
        <taxon>Ericoideae</taxon>
        <taxon>Rhodoreae</taxon>
        <taxon>Rhododendron</taxon>
    </lineage>
</organism>
<gene>
    <name evidence="12" type="ORF">C3L33_19081</name>
</gene>
<evidence type="ECO:0000256" key="10">
    <source>
        <dbReference type="PROSITE-ProRule" id="PRU00282"/>
    </source>
</evidence>
<feature type="repeat" description="Solcar" evidence="10">
    <location>
        <begin position="77"/>
        <end position="161"/>
    </location>
</feature>
<dbReference type="Pfam" id="PF00153">
    <property type="entry name" value="Mito_carr"/>
    <property type="match status" value="2"/>
</dbReference>
<keyword evidence="13" id="KW-1185">Reference proteome</keyword>
<sequence>MAFTENCRQSLIPSFLYSCSTSSTTLFLEKCSSPTLCPSPPPCPNGTGGLSSSNIISFLIPAPSEPPATKIELYSPQYYAACTVGGILSCGLTHTAVTPLDIVKCNMQIDPSKYKSISSGFRVLLKEQGVRGLFRGWAPMLVGYSAQGACKFGFYEYFKKYYSDIAGPEYVSKYKTLIYLAASASAEFIADIALCPFEAVKVRVQTQPGFARGLSDGFPKLVKSEGLLGLYKGLVPLWGRQIPYTMMKFASFETIVEMLYKYAIPTPKNECSKPLQLAVSFAGVFCAIVSHPADNIVSFLNSAKGATVGDVRDIFQYI</sequence>
<name>A0A6A4KUR9_9ERIC</name>
<evidence type="ECO:0000256" key="4">
    <source>
        <dbReference type="ARBA" id="ARBA00022692"/>
    </source>
</evidence>
<evidence type="ECO:0000313" key="13">
    <source>
        <dbReference type="Proteomes" id="UP000428333"/>
    </source>
</evidence>
<dbReference type="InterPro" id="IPR023395">
    <property type="entry name" value="MCP_dom_sf"/>
</dbReference>
<dbReference type="Gene3D" id="1.50.40.10">
    <property type="entry name" value="Mitochondrial carrier domain"/>
    <property type="match status" value="1"/>
</dbReference>
<feature type="non-terminal residue" evidence="12">
    <location>
        <position position="1"/>
    </location>
</feature>
<protein>
    <submittedName>
        <fullName evidence="12">Uncharacterized protein</fullName>
    </submittedName>
</protein>
<dbReference type="SUPFAM" id="SSF103506">
    <property type="entry name" value="Mitochondrial carrier"/>
    <property type="match status" value="1"/>
</dbReference>
<evidence type="ECO:0000313" key="12">
    <source>
        <dbReference type="EMBL" id="KAE9449022.1"/>
    </source>
</evidence>
<dbReference type="InterPro" id="IPR044677">
    <property type="entry name" value="SLC25A3/Pic2/Mir1-like"/>
</dbReference>
<comment type="similarity">
    <text evidence="2 11">Belongs to the mitochondrial carrier (TC 2.A.29) family.</text>
</comment>
<evidence type="ECO:0000256" key="7">
    <source>
        <dbReference type="ARBA" id="ARBA00022989"/>
    </source>
</evidence>
<evidence type="ECO:0000256" key="11">
    <source>
        <dbReference type="RuleBase" id="RU000488"/>
    </source>
</evidence>
<dbReference type="GO" id="GO:1990547">
    <property type="term" value="P:mitochondrial phosphate ion transmembrane transport"/>
    <property type="evidence" value="ECO:0007669"/>
    <property type="project" value="InterPro"/>
</dbReference>
<dbReference type="GO" id="GO:0005315">
    <property type="term" value="F:phosphate transmembrane transporter activity"/>
    <property type="evidence" value="ECO:0007669"/>
    <property type="project" value="InterPro"/>
</dbReference>
<dbReference type="PROSITE" id="PS50920">
    <property type="entry name" value="SOLCAR"/>
    <property type="match status" value="2"/>
</dbReference>
<accession>A0A6A4KUR9</accession>
<comment type="caution">
    <text evidence="12">The sequence shown here is derived from an EMBL/GenBank/DDBJ whole genome shotgun (WGS) entry which is preliminary data.</text>
</comment>
<evidence type="ECO:0000256" key="9">
    <source>
        <dbReference type="ARBA" id="ARBA00023136"/>
    </source>
</evidence>
<dbReference type="InterPro" id="IPR018108">
    <property type="entry name" value="MCP_transmembrane"/>
</dbReference>
<evidence type="ECO:0000256" key="6">
    <source>
        <dbReference type="ARBA" id="ARBA00022792"/>
    </source>
</evidence>
<keyword evidence="7" id="KW-1133">Transmembrane helix</keyword>
<dbReference type="EMBL" id="QEFC01003197">
    <property type="protein sequence ID" value="KAE9449022.1"/>
    <property type="molecule type" value="Genomic_DNA"/>
</dbReference>
<dbReference type="FunFam" id="1.50.40.10:FF:000046">
    <property type="entry name" value="Phosphate carrier protein, mitochondrial"/>
    <property type="match status" value="1"/>
</dbReference>
<dbReference type="AlphaFoldDB" id="A0A6A4KUR9"/>
<evidence type="ECO:0000256" key="1">
    <source>
        <dbReference type="ARBA" id="ARBA00004448"/>
    </source>
</evidence>
<keyword evidence="3 11" id="KW-0813">Transport</keyword>
<evidence type="ECO:0000256" key="5">
    <source>
        <dbReference type="ARBA" id="ARBA00022737"/>
    </source>
</evidence>
<proteinExistence type="inferred from homology"/>
<dbReference type="Proteomes" id="UP000428333">
    <property type="component" value="Linkage Group LG11"/>
</dbReference>
<evidence type="ECO:0000256" key="8">
    <source>
        <dbReference type="ARBA" id="ARBA00023128"/>
    </source>
</evidence>
<feature type="repeat" description="Solcar" evidence="10">
    <location>
        <begin position="174"/>
        <end position="258"/>
    </location>
</feature>
<evidence type="ECO:0000256" key="2">
    <source>
        <dbReference type="ARBA" id="ARBA00006375"/>
    </source>
</evidence>
<dbReference type="OrthoDB" id="427452at2759"/>
<keyword evidence="8" id="KW-0496">Mitochondrion</keyword>